<evidence type="ECO:0000256" key="2">
    <source>
        <dbReference type="ARBA" id="ARBA00005019"/>
    </source>
</evidence>
<dbReference type="NCBIfam" id="TIGR00125">
    <property type="entry name" value="cyt_tran_rel"/>
    <property type="match status" value="1"/>
</dbReference>
<dbReference type="PANTHER" id="PTHR39321">
    <property type="entry name" value="NICOTINATE-NUCLEOTIDE ADENYLYLTRANSFERASE-RELATED"/>
    <property type="match status" value="1"/>
</dbReference>
<evidence type="ECO:0000256" key="10">
    <source>
        <dbReference type="ARBA" id="ARBA00048721"/>
    </source>
</evidence>
<evidence type="ECO:0000256" key="7">
    <source>
        <dbReference type="ARBA" id="ARBA00022741"/>
    </source>
</evidence>
<dbReference type="PANTHER" id="PTHR39321:SF3">
    <property type="entry name" value="PHOSPHOPANTETHEINE ADENYLYLTRANSFERASE"/>
    <property type="match status" value="1"/>
</dbReference>
<feature type="domain" description="Cytidyltransferase-like" evidence="12">
    <location>
        <begin position="29"/>
        <end position="219"/>
    </location>
</feature>
<keyword evidence="4 11" id="KW-0662">Pyridine nucleotide biosynthesis</keyword>
<comment type="catalytic activity">
    <reaction evidence="10 11">
        <text>nicotinate beta-D-ribonucleotide + ATP + H(+) = deamido-NAD(+) + diphosphate</text>
        <dbReference type="Rhea" id="RHEA:22860"/>
        <dbReference type="ChEBI" id="CHEBI:15378"/>
        <dbReference type="ChEBI" id="CHEBI:30616"/>
        <dbReference type="ChEBI" id="CHEBI:33019"/>
        <dbReference type="ChEBI" id="CHEBI:57502"/>
        <dbReference type="ChEBI" id="CHEBI:58437"/>
        <dbReference type="EC" id="2.7.7.18"/>
    </reaction>
</comment>
<evidence type="ECO:0000256" key="9">
    <source>
        <dbReference type="ARBA" id="ARBA00023027"/>
    </source>
</evidence>
<dbReference type="HAMAP" id="MF_00244">
    <property type="entry name" value="NaMN_adenylyltr"/>
    <property type="match status" value="1"/>
</dbReference>
<sequence length="247" mass="27743">MMTFSDRLLGGREANATVMTRHTPGRVGILGGTFNPVHVGHLRMAEEAVEALALEVCLFLPAWAPPHKSDPKMAPFEHRWRMLELATAGHPRFRLCDLERRLEGTSYTVRTLRALGEELPSGTVLFLLVGTDAFFEMPTWWRYREIFQRASVAVLERPGAVEDDPLAFLRRHVSADYDEDPEAVGGGPWGLRTCYRASADCPVVFLRTTRLDIASSRIRALTAAGKSIRFLVPDAVMDYINEKGLYR</sequence>
<dbReference type="SUPFAM" id="SSF52374">
    <property type="entry name" value="Nucleotidylyl transferase"/>
    <property type="match status" value="1"/>
</dbReference>
<evidence type="ECO:0000256" key="3">
    <source>
        <dbReference type="ARBA" id="ARBA00009014"/>
    </source>
</evidence>
<evidence type="ECO:0000256" key="6">
    <source>
        <dbReference type="ARBA" id="ARBA00022695"/>
    </source>
</evidence>
<gene>
    <name evidence="11 13" type="primary">nadD</name>
    <name evidence="13" type="ORF">ENS06_07380</name>
</gene>
<dbReference type="InterPro" id="IPR005248">
    <property type="entry name" value="NadD/NMNAT"/>
</dbReference>
<dbReference type="GO" id="GO:0009435">
    <property type="term" value="P:NAD+ biosynthetic process"/>
    <property type="evidence" value="ECO:0007669"/>
    <property type="project" value="UniProtKB-UniRule"/>
</dbReference>
<evidence type="ECO:0000256" key="11">
    <source>
        <dbReference type="HAMAP-Rule" id="MF_00244"/>
    </source>
</evidence>
<dbReference type="Pfam" id="PF01467">
    <property type="entry name" value="CTP_transf_like"/>
    <property type="match status" value="1"/>
</dbReference>
<dbReference type="GO" id="GO:0004515">
    <property type="term" value="F:nicotinate-nucleotide adenylyltransferase activity"/>
    <property type="evidence" value="ECO:0007669"/>
    <property type="project" value="UniProtKB-UniRule"/>
</dbReference>
<evidence type="ECO:0000256" key="4">
    <source>
        <dbReference type="ARBA" id="ARBA00022642"/>
    </source>
</evidence>
<name>A0A832EAD0_9BACT</name>
<organism evidence="13">
    <name type="scientific">Desulfacinum infernum</name>
    <dbReference type="NCBI Taxonomy" id="35837"/>
    <lineage>
        <taxon>Bacteria</taxon>
        <taxon>Pseudomonadati</taxon>
        <taxon>Thermodesulfobacteriota</taxon>
        <taxon>Syntrophobacteria</taxon>
        <taxon>Syntrophobacterales</taxon>
        <taxon>Syntrophobacteraceae</taxon>
        <taxon>Desulfacinum</taxon>
    </lineage>
</organism>
<accession>A0A832EAD0</accession>
<dbReference type="Gene3D" id="3.40.50.620">
    <property type="entry name" value="HUPs"/>
    <property type="match status" value="1"/>
</dbReference>
<dbReference type="InterPro" id="IPR014729">
    <property type="entry name" value="Rossmann-like_a/b/a_fold"/>
</dbReference>
<comment type="function">
    <text evidence="1 11">Catalyzes the reversible adenylation of nicotinate mononucleotide (NaMN) to nicotinic acid adenine dinucleotide (NaAD).</text>
</comment>
<comment type="caution">
    <text evidence="13">The sequence shown here is derived from an EMBL/GenBank/DDBJ whole genome shotgun (WGS) entry which is preliminary data.</text>
</comment>
<dbReference type="InterPro" id="IPR004821">
    <property type="entry name" value="Cyt_trans-like"/>
</dbReference>
<proteinExistence type="inferred from homology"/>
<dbReference type="EC" id="2.7.7.18" evidence="11"/>
<dbReference type="AlphaFoldDB" id="A0A832EAD0"/>
<evidence type="ECO:0000259" key="12">
    <source>
        <dbReference type="Pfam" id="PF01467"/>
    </source>
</evidence>
<comment type="pathway">
    <text evidence="2 11">Cofactor biosynthesis; NAD(+) biosynthesis; deamido-NAD(+) from nicotinate D-ribonucleotide: step 1/1.</text>
</comment>
<dbReference type="GO" id="GO:0005524">
    <property type="term" value="F:ATP binding"/>
    <property type="evidence" value="ECO:0007669"/>
    <property type="project" value="UniProtKB-KW"/>
</dbReference>
<keyword evidence="8 11" id="KW-0067">ATP-binding</keyword>
<keyword evidence="6 11" id="KW-0548">Nucleotidyltransferase</keyword>
<protein>
    <recommendedName>
        <fullName evidence="11">Probable nicotinate-nucleotide adenylyltransferase</fullName>
        <ecNumber evidence="11">2.7.7.18</ecNumber>
    </recommendedName>
    <alternativeName>
        <fullName evidence="11">Deamido-NAD(+) diphosphorylase</fullName>
    </alternativeName>
    <alternativeName>
        <fullName evidence="11">Deamido-NAD(+) pyrophosphorylase</fullName>
    </alternativeName>
    <alternativeName>
        <fullName evidence="11">Nicotinate mononucleotide adenylyltransferase</fullName>
        <shortName evidence="11">NaMN adenylyltransferase</shortName>
    </alternativeName>
</protein>
<evidence type="ECO:0000256" key="5">
    <source>
        <dbReference type="ARBA" id="ARBA00022679"/>
    </source>
</evidence>
<keyword evidence="5 11" id="KW-0808">Transferase</keyword>
<keyword evidence="9 11" id="KW-0520">NAD</keyword>
<dbReference type="NCBIfam" id="NF000840">
    <property type="entry name" value="PRK00071.1-3"/>
    <property type="match status" value="1"/>
</dbReference>
<dbReference type="EMBL" id="DSTK01000022">
    <property type="protein sequence ID" value="HFK97132.1"/>
    <property type="molecule type" value="Genomic_DNA"/>
</dbReference>
<keyword evidence="7 11" id="KW-0547">Nucleotide-binding</keyword>
<comment type="similarity">
    <text evidence="3 11">Belongs to the NadD family.</text>
</comment>
<evidence type="ECO:0000256" key="8">
    <source>
        <dbReference type="ARBA" id="ARBA00022840"/>
    </source>
</evidence>
<dbReference type="CDD" id="cd02165">
    <property type="entry name" value="NMNAT"/>
    <property type="match status" value="1"/>
</dbReference>
<reference evidence="13" key="1">
    <citation type="journal article" date="2020" name="mSystems">
        <title>Genome- and Community-Level Interaction Insights into Carbon Utilization and Element Cycling Functions of Hydrothermarchaeota in Hydrothermal Sediment.</title>
        <authorList>
            <person name="Zhou Z."/>
            <person name="Liu Y."/>
            <person name="Xu W."/>
            <person name="Pan J."/>
            <person name="Luo Z.H."/>
            <person name="Li M."/>
        </authorList>
    </citation>
    <scope>NUCLEOTIDE SEQUENCE [LARGE SCALE GENOMIC DNA]</scope>
    <source>
        <strain evidence="13">SpSt-456</strain>
    </source>
</reference>
<dbReference type="NCBIfam" id="TIGR00482">
    <property type="entry name" value="nicotinate (nicotinamide) nucleotide adenylyltransferase"/>
    <property type="match status" value="1"/>
</dbReference>
<evidence type="ECO:0000313" key="13">
    <source>
        <dbReference type="EMBL" id="HFK97132.1"/>
    </source>
</evidence>
<evidence type="ECO:0000256" key="1">
    <source>
        <dbReference type="ARBA" id="ARBA00002324"/>
    </source>
</evidence>
<dbReference type="UniPathway" id="UPA00253">
    <property type="reaction ID" value="UER00332"/>
</dbReference>